<evidence type="ECO:0000313" key="1">
    <source>
        <dbReference type="EMBL" id="ATL45850.1"/>
    </source>
</evidence>
<sequence>MLIRSTAQDNTLAWKNTDGAITAGKTAPLKGQVVKITGVRFAYPLVQHWIDVYNQTYPAEQVIIESRSSNDPASYDILIEAYELSQVIQQDREFLYLGRYAVLPIANQRSAFAGKYGVEGLNAGQIKQIFFHDNFVDRRDENKIKVTYSVYTRLQKAGVPITFATYFGYQQKDIQGKTIAGSDEHLVKALLRDSNGISYAPLPLAFRPETGTVEKGIIIIPVDLDGNGKLNRSEYFYTNLSSVLQRLESLSAAQIHNIPLAYLHFSINKATASKSAVRFLKWVSEYGETDLHRYGFLKIEPGKKLNEEFEKFLESSL</sequence>
<dbReference type="SUPFAM" id="SSF53850">
    <property type="entry name" value="Periplasmic binding protein-like II"/>
    <property type="match status" value="1"/>
</dbReference>
<dbReference type="KEGG" id="cbae:COR50_01010"/>
<gene>
    <name evidence="1" type="ORF">COR50_01010</name>
</gene>
<accession>A0A291QPG6</accession>
<dbReference type="Proteomes" id="UP000220133">
    <property type="component" value="Chromosome"/>
</dbReference>
<dbReference type="InterPro" id="IPR018247">
    <property type="entry name" value="EF_Hand_1_Ca_BS"/>
</dbReference>
<dbReference type="EMBL" id="CP023777">
    <property type="protein sequence ID" value="ATL45850.1"/>
    <property type="molecule type" value="Genomic_DNA"/>
</dbReference>
<evidence type="ECO:0008006" key="3">
    <source>
        <dbReference type="Google" id="ProtNLM"/>
    </source>
</evidence>
<keyword evidence="2" id="KW-1185">Reference proteome</keyword>
<protein>
    <recommendedName>
        <fullName evidence="3">EF-hand domain-containing protein</fullName>
    </recommendedName>
</protein>
<proteinExistence type="predicted"/>
<evidence type="ECO:0000313" key="2">
    <source>
        <dbReference type="Proteomes" id="UP000220133"/>
    </source>
</evidence>
<reference evidence="1 2" key="1">
    <citation type="submission" date="2017-10" db="EMBL/GenBank/DDBJ databases">
        <title>Paenichitinophaga pekingensis gen. nov., sp. nov., isolated from activated sludge.</title>
        <authorList>
            <person name="Jin D."/>
            <person name="Kong X."/>
            <person name="Deng Y."/>
            <person name="Bai Z."/>
        </authorList>
    </citation>
    <scope>NUCLEOTIDE SEQUENCE [LARGE SCALE GENOMIC DNA]</scope>
    <source>
        <strain evidence="1 2">13</strain>
    </source>
</reference>
<organism evidence="1 2">
    <name type="scientific">Chitinophaga caeni</name>
    <dbReference type="NCBI Taxonomy" id="2029983"/>
    <lineage>
        <taxon>Bacteria</taxon>
        <taxon>Pseudomonadati</taxon>
        <taxon>Bacteroidota</taxon>
        <taxon>Chitinophagia</taxon>
        <taxon>Chitinophagales</taxon>
        <taxon>Chitinophagaceae</taxon>
        <taxon>Chitinophaga</taxon>
    </lineage>
</organism>
<dbReference type="PROSITE" id="PS00018">
    <property type="entry name" value="EF_HAND_1"/>
    <property type="match status" value="1"/>
</dbReference>
<name>A0A291QPG6_9BACT</name>
<dbReference type="AlphaFoldDB" id="A0A291QPG6"/>